<gene>
    <name evidence="3" type="ORF">EAUS1353_LOCUS2219</name>
</gene>
<dbReference type="EMBL" id="HBGI01003414">
    <property type="protein sequence ID" value="CAD9240480.1"/>
    <property type="molecule type" value="Transcribed_RNA"/>
</dbReference>
<feature type="region of interest" description="Disordered" evidence="2">
    <location>
        <begin position="1"/>
        <end position="42"/>
    </location>
</feature>
<feature type="compositionally biased region" description="Acidic residues" evidence="2">
    <location>
        <begin position="121"/>
        <end position="131"/>
    </location>
</feature>
<evidence type="ECO:0008006" key="4">
    <source>
        <dbReference type="Google" id="ProtNLM"/>
    </source>
</evidence>
<dbReference type="PANTHER" id="PTHR10840:SF0">
    <property type="entry name" value="PROGRAMMED CELL DEATH PROTEIN 5"/>
    <property type="match status" value="1"/>
</dbReference>
<evidence type="ECO:0000256" key="2">
    <source>
        <dbReference type="SAM" id="MobiDB-lite"/>
    </source>
</evidence>
<dbReference type="InterPro" id="IPR002836">
    <property type="entry name" value="PDCD5-like"/>
</dbReference>
<proteinExistence type="inferred from homology"/>
<dbReference type="SUPFAM" id="SSF46950">
    <property type="entry name" value="Double-stranded DNA-binding domain"/>
    <property type="match status" value="1"/>
</dbReference>
<dbReference type="Pfam" id="PF01984">
    <property type="entry name" value="dsDNA_bind"/>
    <property type="match status" value="1"/>
</dbReference>
<evidence type="ECO:0000256" key="1">
    <source>
        <dbReference type="ARBA" id="ARBA00010490"/>
    </source>
</evidence>
<dbReference type="GO" id="GO:0005829">
    <property type="term" value="C:cytosol"/>
    <property type="evidence" value="ECO:0007669"/>
    <property type="project" value="TreeGrafter"/>
</dbReference>
<evidence type="ECO:0000313" key="3">
    <source>
        <dbReference type="EMBL" id="CAD9240480.1"/>
    </source>
</evidence>
<dbReference type="Gene3D" id="1.10.8.140">
    <property type="entry name" value="PDCD5-like"/>
    <property type="match status" value="1"/>
</dbReference>
<comment type="similarity">
    <text evidence="1">Belongs to the PDCD5 family.</text>
</comment>
<feature type="compositionally biased region" description="Basic and acidic residues" evidence="2">
    <location>
        <begin position="29"/>
        <end position="42"/>
    </location>
</feature>
<dbReference type="PANTHER" id="PTHR10840">
    <property type="entry name" value="PROGRAMMED CELL DEATH PROTEIN 5"/>
    <property type="match status" value="1"/>
</dbReference>
<protein>
    <recommendedName>
        <fullName evidence="4">Programmed cell death protein 5</fullName>
    </recommendedName>
</protein>
<dbReference type="InterPro" id="IPR036883">
    <property type="entry name" value="PDCD5-like_sf"/>
</dbReference>
<feature type="compositionally biased region" description="Gly residues" evidence="2">
    <location>
        <begin position="14"/>
        <end position="24"/>
    </location>
</feature>
<sequence length="131" mass="14101">MNAGGQGPAAAASGAGGGLQGGAGSAEAAAREQQRRAEAEEQRRVVLKSILTPEASERLANVRVVKPQRAQQVEMTILQMYQQGRLGGRVTEEALKQLLDQYNQGDRPTKVTIQRRKGLDSDDDENADDGW</sequence>
<name>A0A7S1TMJ6_9RHOD</name>
<dbReference type="GO" id="GO:0003677">
    <property type="term" value="F:DNA binding"/>
    <property type="evidence" value="ECO:0007669"/>
    <property type="project" value="InterPro"/>
</dbReference>
<organism evidence="3">
    <name type="scientific">Erythrolobus australicus</name>
    <dbReference type="NCBI Taxonomy" id="1077150"/>
    <lineage>
        <taxon>Eukaryota</taxon>
        <taxon>Rhodophyta</taxon>
        <taxon>Bangiophyceae</taxon>
        <taxon>Porphyridiales</taxon>
        <taxon>Porphyridiaceae</taxon>
        <taxon>Erythrolobus</taxon>
    </lineage>
</organism>
<feature type="region of interest" description="Disordered" evidence="2">
    <location>
        <begin position="109"/>
        <end position="131"/>
    </location>
</feature>
<dbReference type="AlphaFoldDB" id="A0A7S1TMJ6"/>
<reference evidence="3" key="1">
    <citation type="submission" date="2021-01" db="EMBL/GenBank/DDBJ databases">
        <authorList>
            <person name="Corre E."/>
            <person name="Pelletier E."/>
            <person name="Niang G."/>
            <person name="Scheremetjew M."/>
            <person name="Finn R."/>
            <person name="Kale V."/>
            <person name="Holt S."/>
            <person name="Cochrane G."/>
            <person name="Meng A."/>
            <person name="Brown T."/>
            <person name="Cohen L."/>
        </authorList>
    </citation>
    <scope>NUCLEOTIDE SEQUENCE</scope>
    <source>
        <strain evidence="3">CCMP3124</strain>
    </source>
</reference>
<accession>A0A7S1TMJ6</accession>